<evidence type="ECO:0000313" key="2">
    <source>
        <dbReference type="Proteomes" id="UP000315226"/>
    </source>
</evidence>
<keyword evidence="2" id="KW-1185">Reference proteome</keyword>
<accession>A0A4Y3RGW7</accession>
<proteinExistence type="predicted"/>
<comment type="caution">
    <text evidence="1">The sequence shown here is derived from an EMBL/GenBank/DDBJ whole genome shotgun (WGS) entry which is preliminary data.</text>
</comment>
<reference evidence="1 2" key="1">
    <citation type="submission" date="2019-06" db="EMBL/GenBank/DDBJ databases">
        <title>Whole genome shotgun sequence of Streptomyces gardneri NBRC 12865.</title>
        <authorList>
            <person name="Hosoyama A."/>
            <person name="Uohara A."/>
            <person name="Ohji S."/>
            <person name="Ichikawa N."/>
        </authorList>
    </citation>
    <scope>NUCLEOTIDE SEQUENCE [LARGE SCALE GENOMIC DNA]</scope>
    <source>
        <strain evidence="1 2">NBRC 12865</strain>
    </source>
</reference>
<protein>
    <submittedName>
        <fullName evidence="1">Uncharacterized protein</fullName>
    </submittedName>
</protein>
<dbReference type="RefSeq" id="WP_371866028.1">
    <property type="nucleotide sequence ID" value="NZ_BJMN01000015.1"/>
</dbReference>
<dbReference type="EMBL" id="BJMN01000015">
    <property type="protein sequence ID" value="GEB57051.1"/>
    <property type="molecule type" value="Genomic_DNA"/>
</dbReference>
<evidence type="ECO:0000313" key="1">
    <source>
        <dbReference type="EMBL" id="GEB57051.1"/>
    </source>
</evidence>
<dbReference type="Proteomes" id="UP000315226">
    <property type="component" value="Unassembled WGS sequence"/>
</dbReference>
<dbReference type="AlphaFoldDB" id="A0A4Y3RGW7"/>
<organism evidence="1 2">
    <name type="scientific">Streptomyces gardneri</name>
    <dbReference type="NCBI Taxonomy" id="66892"/>
    <lineage>
        <taxon>Bacteria</taxon>
        <taxon>Bacillati</taxon>
        <taxon>Actinomycetota</taxon>
        <taxon>Actinomycetes</taxon>
        <taxon>Kitasatosporales</taxon>
        <taxon>Streptomycetaceae</taxon>
        <taxon>Streptomyces</taxon>
    </lineage>
</organism>
<sequence length="82" mass="8753">MPVEFPWVARLATNSVSESPMGLGPVSALSAVGQSPAKWFSPPPLPDAHCRYIGEWTATKLRWGLAADQAEADALKVYAEGV</sequence>
<name>A0A4Y3RGW7_9ACTN</name>
<gene>
    <name evidence="1" type="ORF">SGA01_26560</name>
</gene>